<dbReference type="InterPro" id="IPR001878">
    <property type="entry name" value="Znf_CCHC"/>
</dbReference>
<proteinExistence type="predicted"/>
<dbReference type="PROSITE" id="PS50158">
    <property type="entry name" value="ZF_CCHC"/>
    <property type="match status" value="1"/>
</dbReference>
<dbReference type="Pfam" id="PF00098">
    <property type="entry name" value="zf-CCHC"/>
    <property type="match status" value="1"/>
</dbReference>
<dbReference type="Proteomes" id="UP001141806">
    <property type="component" value="Unassembled WGS sequence"/>
</dbReference>
<feature type="region of interest" description="Disordered" evidence="2">
    <location>
        <begin position="95"/>
        <end position="115"/>
    </location>
</feature>
<keyword evidence="1" id="KW-0863">Zinc-finger</keyword>
<keyword evidence="5" id="KW-1185">Reference proteome</keyword>
<sequence>MLQLPRFWRRLWYWMLVVAEGREWEIKPLERELWTVGTLNNLRSSKGGLRRRLLFPVCPTYGKLHRGVCRAGLGVCYRCGKEGHMVRECPMPDSRGTQGFRQPVASSQPPRQVPYPQQTYLPRWGQQRQPVHPGHPVTLGARIKGDRLGYIL</sequence>
<keyword evidence="1" id="KW-0862">Zinc</keyword>
<evidence type="ECO:0000313" key="4">
    <source>
        <dbReference type="EMBL" id="KAJ4960245.1"/>
    </source>
</evidence>
<name>A0A9Q0K363_9MAGN</name>
<organism evidence="4 5">
    <name type="scientific">Protea cynaroides</name>
    <dbReference type="NCBI Taxonomy" id="273540"/>
    <lineage>
        <taxon>Eukaryota</taxon>
        <taxon>Viridiplantae</taxon>
        <taxon>Streptophyta</taxon>
        <taxon>Embryophyta</taxon>
        <taxon>Tracheophyta</taxon>
        <taxon>Spermatophyta</taxon>
        <taxon>Magnoliopsida</taxon>
        <taxon>Proteales</taxon>
        <taxon>Proteaceae</taxon>
        <taxon>Protea</taxon>
    </lineage>
</organism>
<dbReference type="InterPro" id="IPR036875">
    <property type="entry name" value="Znf_CCHC_sf"/>
</dbReference>
<dbReference type="GO" id="GO:0008270">
    <property type="term" value="F:zinc ion binding"/>
    <property type="evidence" value="ECO:0007669"/>
    <property type="project" value="UniProtKB-KW"/>
</dbReference>
<evidence type="ECO:0000256" key="1">
    <source>
        <dbReference type="PROSITE-ProRule" id="PRU00047"/>
    </source>
</evidence>
<dbReference type="Gene3D" id="4.10.60.10">
    <property type="entry name" value="Zinc finger, CCHC-type"/>
    <property type="match status" value="1"/>
</dbReference>
<accession>A0A9Q0K363</accession>
<gene>
    <name evidence="4" type="ORF">NE237_020155</name>
</gene>
<comment type="caution">
    <text evidence="4">The sequence shown here is derived from an EMBL/GenBank/DDBJ whole genome shotgun (WGS) entry which is preliminary data.</text>
</comment>
<evidence type="ECO:0000256" key="2">
    <source>
        <dbReference type="SAM" id="MobiDB-lite"/>
    </source>
</evidence>
<dbReference type="GO" id="GO:0003676">
    <property type="term" value="F:nucleic acid binding"/>
    <property type="evidence" value="ECO:0007669"/>
    <property type="project" value="InterPro"/>
</dbReference>
<evidence type="ECO:0000313" key="5">
    <source>
        <dbReference type="Proteomes" id="UP001141806"/>
    </source>
</evidence>
<dbReference type="OrthoDB" id="1751882at2759"/>
<dbReference type="SUPFAM" id="SSF57756">
    <property type="entry name" value="Retrovirus zinc finger-like domains"/>
    <property type="match status" value="1"/>
</dbReference>
<keyword evidence="1" id="KW-0479">Metal-binding</keyword>
<dbReference type="SMART" id="SM00343">
    <property type="entry name" value="ZnF_C2HC"/>
    <property type="match status" value="1"/>
</dbReference>
<dbReference type="EMBL" id="JAMYWD010000009">
    <property type="protein sequence ID" value="KAJ4960245.1"/>
    <property type="molecule type" value="Genomic_DNA"/>
</dbReference>
<dbReference type="AlphaFoldDB" id="A0A9Q0K363"/>
<evidence type="ECO:0000259" key="3">
    <source>
        <dbReference type="PROSITE" id="PS50158"/>
    </source>
</evidence>
<feature type="domain" description="CCHC-type" evidence="3">
    <location>
        <begin position="76"/>
        <end position="90"/>
    </location>
</feature>
<reference evidence="4" key="1">
    <citation type="journal article" date="2023" name="Plant J.">
        <title>The genome of the king protea, Protea cynaroides.</title>
        <authorList>
            <person name="Chang J."/>
            <person name="Duong T.A."/>
            <person name="Schoeman C."/>
            <person name="Ma X."/>
            <person name="Roodt D."/>
            <person name="Barker N."/>
            <person name="Li Z."/>
            <person name="Van de Peer Y."/>
            <person name="Mizrachi E."/>
        </authorList>
    </citation>
    <scope>NUCLEOTIDE SEQUENCE</scope>
    <source>
        <tissue evidence="4">Young leaves</tissue>
    </source>
</reference>
<protein>
    <recommendedName>
        <fullName evidence="3">CCHC-type domain-containing protein</fullName>
    </recommendedName>
</protein>